<proteinExistence type="predicted"/>
<evidence type="ECO:0000313" key="2">
    <source>
        <dbReference type="Proteomes" id="UP001062846"/>
    </source>
</evidence>
<reference evidence="1" key="1">
    <citation type="submission" date="2022-02" db="EMBL/GenBank/DDBJ databases">
        <title>Plant Genome Project.</title>
        <authorList>
            <person name="Zhang R.-G."/>
        </authorList>
    </citation>
    <scope>NUCLEOTIDE SEQUENCE</scope>
    <source>
        <strain evidence="1">AT1</strain>
    </source>
</reference>
<dbReference type="Proteomes" id="UP001062846">
    <property type="component" value="Chromosome 3"/>
</dbReference>
<keyword evidence="2" id="KW-1185">Reference proteome</keyword>
<comment type="caution">
    <text evidence="1">The sequence shown here is derived from an EMBL/GenBank/DDBJ whole genome shotgun (WGS) entry which is preliminary data.</text>
</comment>
<protein>
    <submittedName>
        <fullName evidence="1">Uncharacterized protein</fullName>
    </submittedName>
</protein>
<sequence length="172" mass="19479">MCGVKCQDQDVVSLAQVMGCRIGSLPINYLGLPLGANPRRVQTWQPMIDRLEKKLAVWKRRFMSFGDSAMGNVIQDGFRIQVYSENNTSFWNHKWMGDQTLREEFPRLYLKSSQRDELVCTVLNSTVSRGGGVVVVQRWLCNGGVVVAAVWCWARVVVVSGGGEVVVVWWRR</sequence>
<gene>
    <name evidence="1" type="ORF">RHMOL_Rhmol03G0047500</name>
</gene>
<evidence type="ECO:0000313" key="1">
    <source>
        <dbReference type="EMBL" id="KAI8562603.1"/>
    </source>
</evidence>
<accession>A0ACC0PCW7</accession>
<dbReference type="EMBL" id="CM046390">
    <property type="protein sequence ID" value="KAI8562603.1"/>
    <property type="molecule type" value="Genomic_DNA"/>
</dbReference>
<organism evidence="1 2">
    <name type="scientific">Rhododendron molle</name>
    <name type="common">Chinese azalea</name>
    <name type="synonym">Azalea mollis</name>
    <dbReference type="NCBI Taxonomy" id="49168"/>
    <lineage>
        <taxon>Eukaryota</taxon>
        <taxon>Viridiplantae</taxon>
        <taxon>Streptophyta</taxon>
        <taxon>Embryophyta</taxon>
        <taxon>Tracheophyta</taxon>
        <taxon>Spermatophyta</taxon>
        <taxon>Magnoliopsida</taxon>
        <taxon>eudicotyledons</taxon>
        <taxon>Gunneridae</taxon>
        <taxon>Pentapetalae</taxon>
        <taxon>asterids</taxon>
        <taxon>Ericales</taxon>
        <taxon>Ericaceae</taxon>
        <taxon>Ericoideae</taxon>
        <taxon>Rhodoreae</taxon>
        <taxon>Rhododendron</taxon>
    </lineage>
</organism>
<name>A0ACC0PCW7_RHOML</name>